<dbReference type="GO" id="GO:0003777">
    <property type="term" value="F:microtubule motor activity"/>
    <property type="evidence" value="ECO:0007669"/>
    <property type="project" value="InterPro"/>
</dbReference>
<proteinExistence type="inferred from homology"/>
<accession>D3AZF3</accession>
<feature type="compositionally biased region" description="Basic and acidic residues" evidence="3">
    <location>
        <begin position="728"/>
        <end position="739"/>
    </location>
</feature>
<dbReference type="InterPro" id="IPR036961">
    <property type="entry name" value="Kinesin_motor_dom_sf"/>
</dbReference>
<dbReference type="PANTHER" id="PTHR47972">
    <property type="entry name" value="KINESIN-LIKE PROTEIN KLP-3"/>
    <property type="match status" value="1"/>
</dbReference>
<organism evidence="5 6">
    <name type="scientific">Heterostelium pallidum (strain ATCC 26659 / Pp 5 / PN500)</name>
    <name type="common">Cellular slime mold</name>
    <name type="synonym">Polysphondylium pallidum</name>
    <dbReference type="NCBI Taxonomy" id="670386"/>
    <lineage>
        <taxon>Eukaryota</taxon>
        <taxon>Amoebozoa</taxon>
        <taxon>Evosea</taxon>
        <taxon>Eumycetozoa</taxon>
        <taxon>Dictyostelia</taxon>
        <taxon>Acytosteliales</taxon>
        <taxon>Acytosteliaceae</taxon>
        <taxon>Heterostelium</taxon>
    </lineage>
</organism>
<feature type="compositionally biased region" description="Low complexity" evidence="3">
    <location>
        <begin position="75"/>
        <end position="144"/>
    </location>
</feature>
<dbReference type="InterPro" id="IPR027640">
    <property type="entry name" value="Kinesin-like_fam"/>
</dbReference>
<dbReference type="AlphaFoldDB" id="D3AZF3"/>
<evidence type="ECO:0000313" key="5">
    <source>
        <dbReference type="EMBL" id="EFA85536.1"/>
    </source>
</evidence>
<dbReference type="Gene3D" id="3.40.850.10">
    <property type="entry name" value="Kinesin motor domain"/>
    <property type="match status" value="1"/>
</dbReference>
<keyword evidence="2" id="KW-0505">Motor protein</keyword>
<dbReference type="SMART" id="SM00129">
    <property type="entry name" value="KISc"/>
    <property type="match status" value="1"/>
</dbReference>
<gene>
    <name evidence="5" type="primary">kif9</name>
    <name evidence="5" type="ORF">PPL_01494</name>
</gene>
<dbReference type="EMBL" id="ADBJ01000007">
    <property type="protein sequence ID" value="EFA85536.1"/>
    <property type="molecule type" value="Genomic_DNA"/>
</dbReference>
<comment type="similarity">
    <text evidence="2">Belongs to the TRAFAC class myosin-kinesin ATPase superfamily. Kinesin family.</text>
</comment>
<feature type="compositionally biased region" description="Low complexity" evidence="3">
    <location>
        <begin position="159"/>
        <end position="189"/>
    </location>
</feature>
<feature type="compositionally biased region" description="Polar residues" evidence="3">
    <location>
        <begin position="1"/>
        <end position="10"/>
    </location>
</feature>
<dbReference type="GO" id="GO:0008017">
    <property type="term" value="F:microtubule binding"/>
    <property type="evidence" value="ECO:0007669"/>
    <property type="project" value="InterPro"/>
</dbReference>
<feature type="region of interest" description="Disordered" evidence="3">
    <location>
        <begin position="892"/>
        <end position="922"/>
    </location>
</feature>
<dbReference type="OMA" id="DSHETIV"/>
<feature type="compositionally biased region" description="Low complexity" evidence="3">
    <location>
        <begin position="257"/>
        <end position="279"/>
    </location>
</feature>
<keyword evidence="2" id="KW-0067">ATP-binding</keyword>
<dbReference type="PRINTS" id="PR00380">
    <property type="entry name" value="KINESINHEAVY"/>
</dbReference>
<evidence type="ECO:0000313" key="6">
    <source>
        <dbReference type="Proteomes" id="UP000001396"/>
    </source>
</evidence>
<keyword evidence="6" id="KW-1185">Reference proteome</keyword>
<feature type="compositionally biased region" description="Low complexity" evidence="3">
    <location>
        <begin position="206"/>
        <end position="218"/>
    </location>
</feature>
<protein>
    <submittedName>
        <fullName evidence="5">Kinesin family member 9</fullName>
    </submittedName>
</protein>
<dbReference type="Pfam" id="PF00225">
    <property type="entry name" value="Kinesin"/>
    <property type="match status" value="1"/>
</dbReference>
<feature type="binding site" evidence="2">
    <location>
        <begin position="397"/>
        <end position="404"/>
    </location>
    <ligand>
        <name>ATP</name>
        <dbReference type="ChEBI" id="CHEBI:30616"/>
    </ligand>
</feature>
<name>D3AZF3_HETP5</name>
<comment type="caution">
    <text evidence="5">The sequence shown here is derived from an EMBL/GenBank/DDBJ whole genome shotgun (WGS) entry which is preliminary data.</text>
</comment>
<feature type="compositionally biased region" description="Low complexity" evidence="3">
    <location>
        <begin position="230"/>
        <end position="240"/>
    </location>
</feature>
<dbReference type="Proteomes" id="UP000001396">
    <property type="component" value="Unassembled WGS sequence"/>
</dbReference>
<feature type="compositionally biased region" description="Low complexity" evidence="3">
    <location>
        <begin position="804"/>
        <end position="831"/>
    </location>
</feature>
<evidence type="ECO:0000259" key="4">
    <source>
        <dbReference type="PROSITE" id="PS50067"/>
    </source>
</evidence>
<feature type="region of interest" description="Disordered" evidence="3">
    <location>
        <begin position="1"/>
        <end position="54"/>
    </location>
</feature>
<sequence length="960" mass="105146">MSDQNQNNKTPPLSLSTSSAPSSQSRIPLPPSGRTPNRRASLSSGTGNNTISNGLLVNTQLSNSVNNSSISNTTTTTIGAGAGASTTSASVSQKKNSTNNTTVSTTTTTTSSSSSTTTKRRATISAGSSSSSIKSNTSNTSPSIAEILANTPATPLPLPTTTTSTTSTTPSTSSSSSSSSSSTSATPTPIFQSILPSPLSLSLNVNSNSNINLPPQISHNHHQHQHQRHNNNSNNSTPSHSPSPPPDEAYLFPQYKSINSHNSNNVGVVSTSSRSRSPSPLKLSYNYGSHHNHTPISDRQLHDTVHNQRDEFVKVYCRFRPHSHSEGLLDNQQQTVKISITDDNHVVRINNGNTLQSFRFTGVLPTSTTQESVFQSVALPLVDDLLNGFNVAIIVYGASGSGKSYTIQGYLSSDFLDSGSSIGLDKSNDDLLWGIVPRTLRELINRGVRDKDKFKSSIRVSLFEVVQERVHDVLANGKDLELRLSDQGFLAPDALTLQLDSHETIVQLLNTANQSRSKGHLLFLVTVTRENLDTKETTSSLLYMVDLSGSEIADTNSVNKSLYALGGVIEDIARRSKHVRYRDSKLTQLLQNCLGGNSKTCLLVNCSSCEHESAIRDTLASLNFGERTQSVRNQPFMNHELNKDQLKLVVQQMRSEMTLLKSVIDSSAGNGNNASGVGISNQLLKMQLTIEESKRAESKLQDEVTKMEIKEREYIKELTDARQQAKNRASESERVDRESRALQAQLSELRSSKSLELERLSQSVDEWKIKQRVEVEFPAIAQIVNNQSQTITTTLESINNNISITSSSSSSTSTTSSNSNSNSTTNSNNETGEIMNTVKRIEDIFEKLTEQQQEQSTNIQSFFSNFDSNTFSTSLMSELDEKQLEQYKLLLNNNNNNNKNDNEQSSSSSTTQNQQQQQLTTTSPKKGSLVLLFCKLIHINNNIDVRLERETNIKYLSICF</sequence>
<dbReference type="InParanoid" id="D3AZF3"/>
<dbReference type="RefSeq" id="XP_020437644.1">
    <property type="nucleotide sequence ID" value="XM_020572501.1"/>
</dbReference>
<feature type="region of interest" description="Disordered" evidence="3">
    <location>
        <begin position="804"/>
        <end position="834"/>
    </location>
</feature>
<dbReference type="GO" id="GO:0007018">
    <property type="term" value="P:microtubule-based movement"/>
    <property type="evidence" value="ECO:0007669"/>
    <property type="project" value="InterPro"/>
</dbReference>
<evidence type="ECO:0000256" key="2">
    <source>
        <dbReference type="PROSITE-ProRule" id="PRU00283"/>
    </source>
</evidence>
<dbReference type="InterPro" id="IPR001752">
    <property type="entry name" value="Kinesin_motor_dom"/>
</dbReference>
<reference evidence="5 6" key="1">
    <citation type="journal article" date="2011" name="Genome Res.">
        <title>Phylogeny-wide analysis of social amoeba genomes highlights ancient origins for complex intercellular communication.</title>
        <authorList>
            <person name="Heidel A.J."/>
            <person name="Lawal H.M."/>
            <person name="Felder M."/>
            <person name="Schilde C."/>
            <person name="Helps N.R."/>
            <person name="Tunggal B."/>
            <person name="Rivero F."/>
            <person name="John U."/>
            <person name="Schleicher M."/>
            <person name="Eichinger L."/>
            <person name="Platzer M."/>
            <person name="Noegel A.A."/>
            <person name="Schaap P."/>
            <person name="Gloeckner G."/>
        </authorList>
    </citation>
    <scope>NUCLEOTIDE SEQUENCE [LARGE SCALE GENOMIC DNA]</scope>
    <source>
        <strain evidence="6">ATCC 26659 / Pp 5 / PN500</strain>
    </source>
</reference>
<keyword evidence="2" id="KW-0547">Nucleotide-binding</keyword>
<dbReference type="STRING" id="670386.D3AZF3"/>
<dbReference type="GeneID" id="31357022"/>
<feature type="compositionally biased region" description="Low complexity" evidence="3">
    <location>
        <begin position="11"/>
        <end position="27"/>
    </location>
</feature>
<evidence type="ECO:0000256" key="3">
    <source>
        <dbReference type="SAM" id="MobiDB-lite"/>
    </source>
</evidence>
<feature type="compositionally biased region" description="Polar residues" evidence="3">
    <location>
        <begin position="34"/>
        <end position="54"/>
    </location>
</feature>
<dbReference type="PROSITE" id="PS50067">
    <property type="entry name" value="KINESIN_MOTOR_2"/>
    <property type="match status" value="1"/>
</dbReference>
<dbReference type="GO" id="GO:0005524">
    <property type="term" value="F:ATP binding"/>
    <property type="evidence" value="ECO:0007669"/>
    <property type="project" value="UniProtKB-UniRule"/>
</dbReference>
<feature type="domain" description="Kinesin motor" evidence="4">
    <location>
        <begin position="312"/>
        <end position="631"/>
    </location>
</feature>
<dbReference type="GO" id="GO:0015630">
    <property type="term" value="C:microtubule cytoskeleton"/>
    <property type="evidence" value="ECO:0007669"/>
    <property type="project" value="TreeGrafter"/>
</dbReference>
<feature type="region of interest" description="Disordered" evidence="3">
    <location>
        <begin position="206"/>
        <end position="281"/>
    </location>
</feature>
<dbReference type="PANTHER" id="PTHR47972:SF28">
    <property type="entry name" value="KINESIN-LIKE PROTEIN KLP-3"/>
    <property type="match status" value="1"/>
</dbReference>
<dbReference type="SUPFAM" id="SSF52540">
    <property type="entry name" value="P-loop containing nucleoside triphosphate hydrolases"/>
    <property type="match status" value="1"/>
</dbReference>
<feature type="region of interest" description="Disordered" evidence="3">
    <location>
        <begin position="75"/>
        <end position="189"/>
    </location>
</feature>
<keyword evidence="1" id="KW-0813">Transport</keyword>
<feature type="region of interest" description="Disordered" evidence="3">
    <location>
        <begin position="719"/>
        <end position="739"/>
    </location>
</feature>
<feature type="compositionally biased region" description="Basic residues" evidence="3">
    <location>
        <begin position="219"/>
        <end position="229"/>
    </location>
</feature>
<dbReference type="InterPro" id="IPR027417">
    <property type="entry name" value="P-loop_NTPase"/>
</dbReference>
<evidence type="ECO:0000256" key="1">
    <source>
        <dbReference type="ARBA" id="ARBA00022448"/>
    </source>
</evidence>